<evidence type="ECO:0000256" key="2">
    <source>
        <dbReference type="ARBA" id="ARBA00022448"/>
    </source>
</evidence>
<dbReference type="GO" id="GO:0015293">
    <property type="term" value="F:symporter activity"/>
    <property type="evidence" value="ECO:0007669"/>
    <property type="project" value="UniProtKB-KW"/>
</dbReference>
<feature type="transmembrane region" description="Helical" evidence="9">
    <location>
        <begin position="168"/>
        <end position="191"/>
    </location>
</feature>
<dbReference type="InterPro" id="IPR020846">
    <property type="entry name" value="MFS_dom"/>
</dbReference>
<feature type="transmembrane region" description="Helical" evidence="9">
    <location>
        <begin position="203"/>
        <end position="226"/>
    </location>
</feature>
<evidence type="ECO:0000256" key="1">
    <source>
        <dbReference type="ARBA" id="ARBA00004651"/>
    </source>
</evidence>
<organism evidence="11 12">
    <name type="scientific">Rhodococcus oxybenzonivorans</name>
    <dbReference type="NCBI Taxonomy" id="1990687"/>
    <lineage>
        <taxon>Bacteria</taxon>
        <taxon>Bacillati</taxon>
        <taxon>Actinomycetota</taxon>
        <taxon>Actinomycetes</taxon>
        <taxon>Mycobacteriales</taxon>
        <taxon>Nocardiaceae</taxon>
        <taxon>Rhodococcus</taxon>
    </lineage>
</organism>
<dbReference type="SUPFAM" id="SSF103473">
    <property type="entry name" value="MFS general substrate transporter"/>
    <property type="match status" value="1"/>
</dbReference>
<sequence length="489" mass="52071">MHKAPWRRFANNLSTSAHLPWTAPTPTTERGRAMTAPPTDRPDPNTTQVPGHSTEAPVSALRRRRSLIGVTLGNGLEVFDWTCYAVFAPFFAKALFNPEDATSALLSTLVVFGVGFAIRPFGGLLFGWLADRFGRKHSLLVAIACASTGMLLIGLTPTYASVGVLSGAILLAARLLQGLAHTGEVAAAYTYIAEEAPPARRGLWSSSIYVSGFLAIMAATIMGALLTTALSDHQMATWGWRLPFLIGAALGLITLYLRRGMDETHAFTSAAKAVSSPSVFANLWTYRAAGTRVFLLMASVTAMFYAWAVSGPTWAISVAHIDPTAALWAGVIALGVSASVLPLLGSLSDRIGRRRSFYIYGIGVAVTAFPLDHLARQGAWQFALAMTIALVLFAFVASILPAVLSELFPTGVRASGIAMPYALSAVVFGGTAPYLQQWTAQHNVAFLFVGYLASAALLGALVMRFTPETAGISLEPTTPDTTDQTQEKK</sequence>
<feature type="region of interest" description="Disordered" evidence="8">
    <location>
        <begin position="17"/>
        <end position="58"/>
    </location>
</feature>
<proteinExistence type="predicted"/>
<feature type="domain" description="Major facilitator superfamily (MFS) profile" evidence="10">
    <location>
        <begin position="66"/>
        <end position="470"/>
    </location>
</feature>
<evidence type="ECO:0000259" key="10">
    <source>
        <dbReference type="PROSITE" id="PS50850"/>
    </source>
</evidence>
<reference evidence="11 12" key="1">
    <citation type="submission" date="2017-05" db="EMBL/GenBank/DDBJ databases">
        <title>Isolation of Rhodococcus sp. S2-17 biodegrading of BP-3.</title>
        <authorList>
            <person name="Lee Y."/>
            <person name="Kim K.H."/>
            <person name="Chun B.H."/>
            <person name="Jung H.S."/>
            <person name="Jeon C.O."/>
        </authorList>
    </citation>
    <scope>NUCLEOTIDE SEQUENCE [LARGE SCALE GENOMIC DNA]</scope>
    <source>
        <strain evidence="11 12">S2-17</strain>
    </source>
</reference>
<dbReference type="GO" id="GO:0005886">
    <property type="term" value="C:plasma membrane"/>
    <property type="evidence" value="ECO:0007669"/>
    <property type="project" value="UniProtKB-SubCell"/>
</dbReference>
<dbReference type="PANTHER" id="PTHR43528">
    <property type="entry name" value="ALPHA-KETOGLUTARATE PERMEASE"/>
    <property type="match status" value="1"/>
</dbReference>
<evidence type="ECO:0000313" key="12">
    <source>
        <dbReference type="Proteomes" id="UP000245711"/>
    </source>
</evidence>
<feature type="transmembrane region" description="Helical" evidence="9">
    <location>
        <begin position="238"/>
        <end position="257"/>
    </location>
</feature>
<dbReference type="AlphaFoldDB" id="A0A2S2C0D9"/>
<keyword evidence="7 9" id="KW-0472">Membrane</keyword>
<evidence type="ECO:0000256" key="3">
    <source>
        <dbReference type="ARBA" id="ARBA00022475"/>
    </source>
</evidence>
<feature type="transmembrane region" description="Helical" evidence="9">
    <location>
        <begin position="104"/>
        <end position="127"/>
    </location>
</feature>
<keyword evidence="3" id="KW-1003">Cell membrane</keyword>
<dbReference type="PANTHER" id="PTHR43528:SF1">
    <property type="entry name" value="ALPHA-KETOGLUTARATE PERMEASE"/>
    <property type="match status" value="1"/>
</dbReference>
<gene>
    <name evidence="11" type="ORF">CBI38_25125</name>
</gene>
<evidence type="ECO:0000256" key="7">
    <source>
        <dbReference type="ARBA" id="ARBA00023136"/>
    </source>
</evidence>
<dbReference type="PROSITE" id="PS50850">
    <property type="entry name" value="MFS"/>
    <property type="match status" value="1"/>
</dbReference>
<feature type="transmembrane region" description="Helical" evidence="9">
    <location>
        <begin position="416"/>
        <end position="436"/>
    </location>
</feature>
<evidence type="ECO:0000313" key="11">
    <source>
        <dbReference type="EMBL" id="AWK74351.1"/>
    </source>
</evidence>
<evidence type="ECO:0000256" key="9">
    <source>
        <dbReference type="SAM" id="Phobius"/>
    </source>
</evidence>
<feature type="transmembrane region" description="Helical" evidence="9">
    <location>
        <begin position="139"/>
        <end position="162"/>
    </location>
</feature>
<dbReference type="Proteomes" id="UP000245711">
    <property type="component" value="Chromosome"/>
</dbReference>
<feature type="transmembrane region" description="Helical" evidence="9">
    <location>
        <begin position="67"/>
        <end position="92"/>
    </location>
</feature>
<feature type="transmembrane region" description="Helical" evidence="9">
    <location>
        <begin position="325"/>
        <end position="345"/>
    </location>
</feature>
<dbReference type="Pfam" id="PF07690">
    <property type="entry name" value="MFS_1"/>
    <property type="match status" value="1"/>
</dbReference>
<dbReference type="InterPro" id="IPR011701">
    <property type="entry name" value="MFS"/>
</dbReference>
<feature type="transmembrane region" description="Helical" evidence="9">
    <location>
        <begin position="293"/>
        <end position="319"/>
    </location>
</feature>
<dbReference type="InterPro" id="IPR036259">
    <property type="entry name" value="MFS_trans_sf"/>
</dbReference>
<dbReference type="KEGG" id="roz:CBI38_25125"/>
<protein>
    <recommendedName>
        <fullName evidence="10">Major facilitator superfamily (MFS) profile domain-containing protein</fullName>
    </recommendedName>
</protein>
<feature type="transmembrane region" description="Helical" evidence="9">
    <location>
        <begin position="381"/>
        <end position="404"/>
    </location>
</feature>
<dbReference type="EMBL" id="CP021354">
    <property type="protein sequence ID" value="AWK74351.1"/>
    <property type="molecule type" value="Genomic_DNA"/>
</dbReference>
<keyword evidence="2" id="KW-0813">Transport</keyword>
<evidence type="ECO:0000256" key="8">
    <source>
        <dbReference type="SAM" id="MobiDB-lite"/>
    </source>
</evidence>
<keyword evidence="6 9" id="KW-1133">Transmembrane helix</keyword>
<keyword evidence="5" id="KW-0769">Symport</keyword>
<dbReference type="OrthoDB" id="8953821at2"/>
<accession>A0A2S2C0D9</accession>
<keyword evidence="12" id="KW-1185">Reference proteome</keyword>
<dbReference type="Gene3D" id="1.20.1250.20">
    <property type="entry name" value="MFS general substrate transporter like domains"/>
    <property type="match status" value="2"/>
</dbReference>
<evidence type="ECO:0000256" key="4">
    <source>
        <dbReference type="ARBA" id="ARBA00022692"/>
    </source>
</evidence>
<evidence type="ECO:0000256" key="5">
    <source>
        <dbReference type="ARBA" id="ARBA00022847"/>
    </source>
</evidence>
<comment type="subcellular location">
    <subcellularLocation>
        <location evidence="1">Cell membrane</location>
        <topology evidence="1">Multi-pass membrane protein</topology>
    </subcellularLocation>
</comment>
<keyword evidence="4 9" id="KW-0812">Transmembrane</keyword>
<dbReference type="InterPro" id="IPR051084">
    <property type="entry name" value="H+-coupled_symporters"/>
</dbReference>
<evidence type="ECO:0000256" key="6">
    <source>
        <dbReference type="ARBA" id="ARBA00022989"/>
    </source>
</evidence>
<name>A0A2S2C0D9_9NOCA</name>
<feature type="transmembrane region" description="Helical" evidence="9">
    <location>
        <begin position="442"/>
        <end position="463"/>
    </location>
</feature>